<feature type="transmembrane region" description="Helical" evidence="6">
    <location>
        <begin position="264"/>
        <end position="284"/>
    </location>
</feature>
<keyword evidence="2" id="KW-1003">Cell membrane</keyword>
<evidence type="ECO:0000256" key="3">
    <source>
        <dbReference type="ARBA" id="ARBA00022692"/>
    </source>
</evidence>
<keyword evidence="3 6" id="KW-0812">Transmembrane</keyword>
<dbReference type="Gene3D" id="1.10.3730.20">
    <property type="match status" value="1"/>
</dbReference>
<feature type="domain" description="EamA" evidence="7">
    <location>
        <begin position="171"/>
        <end position="306"/>
    </location>
</feature>
<dbReference type="PANTHER" id="PTHR42920">
    <property type="entry name" value="OS03G0707200 PROTEIN-RELATED"/>
    <property type="match status" value="1"/>
</dbReference>
<evidence type="ECO:0000259" key="7">
    <source>
        <dbReference type="Pfam" id="PF00892"/>
    </source>
</evidence>
<dbReference type="InterPro" id="IPR037185">
    <property type="entry name" value="EmrE-like"/>
</dbReference>
<feature type="transmembrane region" description="Helical" evidence="6">
    <location>
        <begin position="140"/>
        <end position="157"/>
    </location>
</feature>
<evidence type="ECO:0000256" key="6">
    <source>
        <dbReference type="SAM" id="Phobius"/>
    </source>
</evidence>
<feature type="domain" description="EamA" evidence="7">
    <location>
        <begin position="24"/>
        <end position="154"/>
    </location>
</feature>
<feature type="transmembrane region" description="Helical" evidence="6">
    <location>
        <begin position="234"/>
        <end position="257"/>
    </location>
</feature>
<evidence type="ECO:0000256" key="5">
    <source>
        <dbReference type="ARBA" id="ARBA00023136"/>
    </source>
</evidence>
<evidence type="ECO:0000256" key="4">
    <source>
        <dbReference type="ARBA" id="ARBA00022989"/>
    </source>
</evidence>
<dbReference type="PANTHER" id="PTHR42920:SF5">
    <property type="entry name" value="EAMA DOMAIN-CONTAINING PROTEIN"/>
    <property type="match status" value="1"/>
</dbReference>
<dbReference type="InterPro" id="IPR051258">
    <property type="entry name" value="Diverse_Substrate_Transporter"/>
</dbReference>
<organism evidence="8 9">
    <name type="scientific">Parachitinimonas caeni</name>
    <dbReference type="NCBI Taxonomy" id="3031301"/>
    <lineage>
        <taxon>Bacteria</taxon>
        <taxon>Pseudomonadati</taxon>
        <taxon>Pseudomonadota</taxon>
        <taxon>Betaproteobacteria</taxon>
        <taxon>Neisseriales</taxon>
        <taxon>Chitinibacteraceae</taxon>
        <taxon>Parachitinimonas</taxon>
    </lineage>
</organism>
<feature type="transmembrane region" description="Helical" evidence="6">
    <location>
        <begin position="202"/>
        <end position="222"/>
    </location>
</feature>
<feature type="transmembrane region" description="Helical" evidence="6">
    <location>
        <begin position="169"/>
        <end position="190"/>
    </location>
</feature>
<feature type="transmembrane region" description="Helical" evidence="6">
    <location>
        <begin position="116"/>
        <end position="133"/>
    </location>
</feature>
<evidence type="ECO:0000313" key="9">
    <source>
        <dbReference type="Proteomes" id="UP001172778"/>
    </source>
</evidence>
<feature type="transmembrane region" description="Helical" evidence="6">
    <location>
        <begin position="290"/>
        <end position="307"/>
    </location>
</feature>
<feature type="transmembrane region" description="Helical" evidence="6">
    <location>
        <begin position="24"/>
        <end position="46"/>
    </location>
</feature>
<dbReference type="Proteomes" id="UP001172778">
    <property type="component" value="Unassembled WGS sequence"/>
</dbReference>
<dbReference type="Pfam" id="PF00892">
    <property type="entry name" value="EamA"/>
    <property type="match status" value="2"/>
</dbReference>
<dbReference type="SUPFAM" id="SSF103481">
    <property type="entry name" value="Multidrug resistance efflux transporter EmrE"/>
    <property type="match status" value="2"/>
</dbReference>
<protein>
    <submittedName>
        <fullName evidence="8">DMT family transporter</fullName>
    </submittedName>
</protein>
<accession>A0ABT7DZX6</accession>
<feature type="transmembrane region" description="Helical" evidence="6">
    <location>
        <begin position="84"/>
        <end position="110"/>
    </location>
</feature>
<keyword evidence="4 6" id="KW-1133">Transmembrane helix</keyword>
<dbReference type="InterPro" id="IPR000620">
    <property type="entry name" value="EamA_dom"/>
</dbReference>
<evidence type="ECO:0000256" key="2">
    <source>
        <dbReference type="ARBA" id="ARBA00022475"/>
    </source>
</evidence>
<reference evidence="8" key="1">
    <citation type="submission" date="2023-03" db="EMBL/GenBank/DDBJ databases">
        <title>Chitinimonas shenzhenensis gen. nov., sp. nov., a novel member of family Burkholderiaceae isolated from activated sludge collected in Shen Zhen, China.</title>
        <authorList>
            <person name="Wang X."/>
        </authorList>
    </citation>
    <scope>NUCLEOTIDE SEQUENCE</scope>
    <source>
        <strain evidence="8">DQS-5</strain>
    </source>
</reference>
<feature type="transmembrane region" description="Helical" evidence="6">
    <location>
        <begin position="52"/>
        <end position="72"/>
    </location>
</feature>
<comment type="subcellular location">
    <subcellularLocation>
        <location evidence="1">Cell membrane</location>
        <topology evidence="1">Multi-pass membrane protein</topology>
    </subcellularLocation>
</comment>
<name>A0ABT7DZX6_9NEIS</name>
<evidence type="ECO:0000256" key="1">
    <source>
        <dbReference type="ARBA" id="ARBA00004651"/>
    </source>
</evidence>
<dbReference type="RefSeq" id="WP_284100507.1">
    <property type="nucleotide sequence ID" value="NZ_JARRAF010000008.1"/>
</dbReference>
<gene>
    <name evidence="8" type="ORF">PZA18_09070</name>
</gene>
<evidence type="ECO:0000313" key="8">
    <source>
        <dbReference type="EMBL" id="MDK2124197.1"/>
    </source>
</evidence>
<keyword evidence="5 6" id="KW-0472">Membrane</keyword>
<dbReference type="EMBL" id="JARRAF010000008">
    <property type="protein sequence ID" value="MDK2124197.1"/>
    <property type="molecule type" value="Genomic_DNA"/>
</dbReference>
<proteinExistence type="predicted"/>
<keyword evidence="9" id="KW-1185">Reference proteome</keyword>
<sequence>MSKALVQQFVAREGLSQYLLDGRVLAMLAAAGFSMKAIFVKLSYAAYPVDPITLLALRMVLALPLFLLLAWRERGAGPLGRQDIWLLLLIGFLGYYLSSLTDFIGLFYISAGLERLILFTYPTLVLLFGAVLLKQPIPAKAWPPMLVCYIGIFAAVGHDLQQRADGHTVLIGAAWVFASAVSYALYYLGVGKLAKRIGSTRMAGWAGAASSGMVLAHFAAVGDFTVLPKLPGIIWGYSAAMAVFSTVLPIALLAAAIRRLGAGVAAGYATLGPVLTIVFAWLLLGESFTWMQALGLGLVMGGVSWLARSK</sequence>
<comment type="caution">
    <text evidence="8">The sequence shown here is derived from an EMBL/GenBank/DDBJ whole genome shotgun (WGS) entry which is preliminary data.</text>
</comment>